<organism evidence="1 2">
    <name type="scientific">Gossypium harknessii</name>
    <dbReference type="NCBI Taxonomy" id="34285"/>
    <lineage>
        <taxon>Eukaryota</taxon>
        <taxon>Viridiplantae</taxon>
        <taxon>Streptophyta</taxon>
        <taxon>Embryophyta</taxon>
        <taxon>Tracheophyta</taxon>
        <taxon>Spermatophyta</taxon>
        <taxon>Magnoliopsida</taxon>
        <taxon>eudicotyledons</taxon>
        <taxon>Gunneridae</taxon>
        <taxon>Pentapetalae</taxon>
        <taxon>rosids</taxon>
        <taxon>malvids</taxon>
        <taxon>Malvales</taxon>
        <taxon>Malvaceae</taxon>
        <taxon>Malvoideae</taxon>
        <taxon>Gossypium</taxon>
    </lineage>
</organism>
<dbReference type="AlphaFoldDB" id="A0A7J9IDU2"/>
<evidence type="ECO:0000313" key="2">
    <source>
        <dbReference type="Proteomes" id="UP000593560"/>
    </source>
</evidence>
<protein>
    <submittedName>
        <fullName evidence="1">Uncharacterized protein</fullName>
    </submittedName>
</protein>
<gene>
    <name evidence="1" type="ORF">Gohar_019732</name>
</gene>
<dbReference type="EMBL" id="JABFAD010329187">
    <property type="protein sequence ID" value="MBA0819355.1"/>
    <property type="molecule type" value="Genomic_DNA"/>
</dbReference>
<accession>A0A7J9IDU2</accession>
<proteinExistence type="predicted"/>
<evidence type="ECO:0000313" key="1">
    <source>
        <dbReference type="EMBL" id="MBA0819355.1"/>
    </source>
</evidence>
<keyword evidence="2" id="KW-1185">Reference proteome</keyword>
<reference evidence="1 2" key="1">
    <citation type="journal article" date="2019" name="Genome Biol. Evol.">
        <title>Insights into the evolution of the New World diploid cottons (Gossypium, subgenus Houzingenia) based on genome sequencing.</title>
        <authorList>
            <person name="Grover C.E."/>
            <person name="Arick M.A. 2nd"/>
            <person name="Thrash A."/>
            <person name="Conover J.L."/>
            <person name="Sanders W.S."/>
            <person name="Peterson D.G."/>
            <person name="Frelichowski J.E."/>
            <person name="Scheffler J.A."/>
            <person name="Scheffler B.E."/>
            <person name="Wendel J.F."/>
        </authorList>
    </citation>
    <scope>NUCLEOTIDE SEQUENCE [LARGE SCALE GENOMIC DNA]</scope>
    <source>
        <strain evidence="1">0</strain>
        <tissue evidence="1">Leaf</tissue>
    </source>
</reference>
<name>A0A7J9IDU2_9ROSI</name>
<dbReference type="Proteomes" id="UP000593560">
    <property type="component" value="Unassembled WGS sequence"/>
</dbReference>
<comment type="caution">
    <text evidence="1">The sequence shown here is derived from an EMBL/GenBank/DDBJ whole genome shotgun (WGS) entry which is preliminary data.</text>
</comment>
<sequence length="23" mass="2734">MRTLFINRKKMWRLKIGEGGSDP</sequence>